<dbReference type="SUPFAM" id="SSF53955">
    <property type="entry name" value="Lysozyme-like"/>
    <property type="match status" value="1"/>
</dbReference>
<evidence type="ECO:0000256" key="9">
    <source>
        <dbReference type="ARBA" id="ARBA00023136"/>
    </source>
</evidence>
<sequence length="665" mass="76297">MDMVCGYSQRKKRKEMTKRIIVKATAGCSLLFLLALATLYVCRTTLLQRMADKHITRIETRYGLNVSYADLAMKGLSTVCLKGLSVIPEHRDTLLSLQSLDIRIGLWQLLWGNINVKDVRMDGLKLNFIKRDSVANYDFLFLPPDADRNIAHTEKEKTSNYARRTNTILNLLFGILPANGELTDLCISERKNHNFVTFRIPKFSIFENRFRSDISVIEDTIVQQWHTIGEINSSARKLSISISAPHLRIPYVHRRLGAEIEFDSLVCSLSQGKTEGEKARLTGQSEVRGLHLYHKRLSPETINLNQGKLDFHLNITSQVIELDSTSLIRFNSLTFHPYLRVRWKRDNALEKALHLTASVHKPWFPAEELFRSLPKGLFDNLEGIRTSGQLAFHFLLDVDFAHPDSMKLESSLNEKDFRILSYGKTDLRKMSGEFEYTAYENGQPVRTFPVGPSWKGFTPLDSIPPLLQMSVMQSEDGAFFYHRGFLPDAMREALIHDLKVRSFARGGSTISMQLVKNIFLNRSKNIARKLEEALIVWLIETKRLTSKDRMYEVYLNIAEWGPMIYGIREASEFYFNKYPSQLNIEECIFLASIIPKPKHFKNSFTGDGRLKDNQEGYFRLITERLVKKGIISEAEASLVNIEKLVLKGTAKEYFTSSVPLSLHRP</sequence>
<dbReference type="AlphaFoldDB" id="E6STT7"/>
<evidence type="ECO:0000256" key="5">
    <source>
        <dbReference type="ARBA" id="ARBA00022692"/>
    </source>
</evidence>
<reference evidence="13 14" key="2">
    <citation type="journal article" date="2011" name="Stand. Genomic Sci.">
        <title>Complete genome sequence of Bacteroides helcogenes type strain (P 36-108).</title>
        <authorList>
            <person name="Pati A."/>
            <person name="Gronow S."/>
            <person name="Zeytun A."/>
            <person name="Lapidus A."/>
            <person name="Nolan M."/>
            <person name="Hammon N."/>
            <person name="Deshpande S."/>
            <person name="Cheng J.F."/>
            <person name="Tapia R."/>
            <person name="Han C."/>
            <person name="Goodwin L."/>
            <person name="Pitluck S."/>
            <person name="Liolios K."/>
            <person name="Pagani I."/>
            <person name="Ivanova N."/>
            <person name="Mavromatis K."/>
            <person name="Chen A."/>
            <person name="Palaniappan K."/>
            <person name="Land M."/>
            <person name="Hauser L."/>
            <person name="Chang Y.J."/>
            <person name="Jeffries C.D."/>
            <person name="Detter J.C."/>
            <person name="Brambilla E."/>
            <person name="Rohde M."/>
            <person name="Goker M."/>
            <person name="Woyke T."/>
            <person name="Bristow J."/>
            <person name="Eisen J.A."/>
            <person name="Markowitz V."/>
            <person name="Hugenholtz P."/>
            <person name="Kyrpides N.C."/>
            <person name="Klenk H.P."/>
            <person name="Lucas S."/>
        </authorList>
    </citation>
    <scope>NUCLEOTIDE SEQUENCE [LARGE SCALE GENOMIC DNA]</scope>
    <source>
        <strain evidence="14">ATCC 35417 / DSM 20613 / JCM 6297 / CCUG 15421 / P 36-108</strain>
    </source>
</reference>
<keyword evidence="10" id="KW-0961">Cell wall biogenesis/degradation</keyword>
<dbReference type="PANTHER" id="PTHR30400:SF0">
    <property type="entry name" value="BIOSYNTHETIC PEPTIDOGLYCAN TRANSGLYCOSYLASE"/>
    <property type="match status" value="1"/>
</dbReference>
<dbReference type="KEGG" id="bhl:Bache_0260"/>
<dbReference type="GO" id="GO:0016020">
    <property type="term" value="C:membrane"/>
    <property type="evidence" value="ECO:0007669"/>
    <property type="project" value="InterPro"/>
</dbReference>
<dbReference type="InterPro" id="IPR023346">
    <property type="entry name" value="Lysozyme-like_dom_sf"/>
</dbReference>
<dbReference type="GO" id="GO:0009274">
    <property type="term" value="C:peptidoglycan-based cell wall"/>
    <property type="evidence" value="ECO:0007669"/>
    <property type="project" value="InterPro"/>
</dbReference>
<gene>
    <name evidence="13" type="ordered locus">Bache_0260</name>
</gene>
<dbReference type="Pfam" id="PF00912">
    <property type="entry name" value="Transgly"/>
    <property type="match status" value="1"/>
</dbReference>
<dbReference type="GO" id="GO:0008360">
    <property type="term" value="P:regulation of cell shape"/>
    <property type="evidence" value="ECO:0007669"/>
    <property type="project" value="UniProtKB-KW"/>
</dbReference>
<feature type="domain" description="Glycosyl transferase family 51" evidence="12">
    <location>
        <begin position="444"/>
        <end position="602"/>
    </location>
</feature>
<dbReference type="STRING" id="693979.Bache_0260"/>
<evidence type="ECO:0000256" key="8">
    <source>
        <dbReference type="ARBA" id="ARBA00022989"/>
    </source>
</evidence>
<keyword evidence="4 13" id="KW-0808">Transferase</keyword>
<dbReference type="InterPro" id="IPR036950">
    <property type="entry name" value="PBP_transglycosylase"/>
</dbReference>
<feature type="transmembrane region" description="Helical" evidence="11">
    <location>
        <begin position="20"/>
        <end position="41"/>
    </location>
</feature>
<keyword evidence="1" id="KW-1003">Cell membrane</keyword>
<dbReference type="Gene3D" id="1.10.3810.10">
    <property type="entry name" value="Biosynthetic peptidoglycan transglycosylase-like"/>
    <property type="match status" value="1"/>
</dbReference>
<dbReference type="EMBL" id="CP002352">
    <property type="protein sequence ID" value="ADV42290.1"/>
    <property type="molecule type" value="Genomic_DNA"/>
</dbReference>
<name>E6STT7_BACT6</name>
<dbReference type="GO" id="GO:0071555">
    <property type="term" value="P:cell wall organization"/>
    <property type="evidence" value="ECO:0007669"/>
    <property type="project" value="UniProtKB-KW"/>
</dbReference>
<keyword evidence="2" id="KW-0997">Cell inner membrane</keyword>
<evidence type="ECO:0000256" key="4">
    <source>
        <dbReference type="ARBA" id="ARBA00022679"/>
    </source>
</evidence>
<organism evidence="13 14">
    <name type="scientific">Bacteroides helcogenes (strain ATCC 35417 / DSM 20613 / JCM 6297 / CCUG 15421 / P 36-108)</name>
    <dbReference type="NCBI Taxonomy" id="693979"/>
    <lineage>
        <taxon>Bacteria</taxon>
        <taxon>Pseudomonadati</taxon>
        <taxon>Bacteroidota</taxon>
        <taxon>Bacteroidia</taxon>
        <taxon>Bacteroidales</taxon>
        <taxon>Bacteroidaceae</taxon>
        <taxon>Bacteroides</taxon>
    </lineage>
</organism>
<dbReference type="GO" id="GO:0009252">
    <property type="term" value="P:peptidoglycan biosynthetic process"/>
    <property type="evidence" value="ECO:0007669"/>
    <property type="project" value="UniProtKB-KW"/>
</dbReference>
<evidence type="ECO:0000256" key="11">
    <source>
        <dbReference type="SAM" id="Phobius"/>
    </source>
</evidence>
<dbReference type="GO" id="GO:0016763">
    <property type="term" value="F:pentosyltransferase activity"/>
    <property type="evidence" value="ECO:0007669"/>
    <property type="project" value="InterPro"/>
</dbReference>
<evidence type="ECO:0000259" key="12">
    <source>
        <dbReference type="Pfam" id="PF00912"/>
    </source>
</evidence>
<dbReference type="InterPro" id="IPR001264">
    <property type="entry name" value="Glyco_trans_51"/>
</dbReference>
<evidence type="ECO:0000313" key="14">
    <source>
        <dbReference type="Proteomes" id="UP000008630"/>
    </source>
</evidence>
<proteinExistence type="predicted"/>
<evidence type="ECO:0000256" key="10">
    <source>
        <dbReference type="ARBA" id="ARBA00023316"/>
    </source>
</evidence>
<evidence type="ECO:0000256" key="6">
    <source>
        <dbReference type="ARBA" id="ARBA00022960"/>
    </source>
</evidence>
<dbReference type="eggNOG" id="COG0744">
    <property type="taxonomic scope" value="Bacteria"/>
</dbReference>
<evidence type="ECO:0000256" key="2">
    <source>
        <dbReference type="ARBA" id="ARBA00022519"/>
    </source>
</evidence>
<keyword evidence="3" id="KW-0328">Glycosyltransferase</keyword>
<dbReference type="PANTHER" id="PTHR30400">
    <property type="entry name" value="MONOFUNCTIONAL BIOSYNTHETIC PEPTIDOGLYCAN TRANSGLYCOSYLASE"/>
    <property type="match status" value="1"/>
</dbReference>
<keyword evidence="8 11" id="KW-1133">Transmembrane helix</keyword>
<keyword evidence="5 11" id="KW-0812">Transmembrane</keyword>
<dbReference type="HOGENOM" id="CLU_426800_0_0_10"/>
<keyword evidence="6" id="KW-0133">Cell shape</keyword>
<keyword evidence="7" id="KW-0573">Peptidoglycan synthesis</keyword>
<evidence type="ECO:0000256" key="7">
    <source>
        <dbReference type="ARBA" id="ARBA00022984"/>
    </source>
</evidence>
<dbReference type="Proteomes" id="UP000008630">
    <property type="component" value="Chromosome"/>
</dbReference>
<protein>
    <submittedName>
        <fullName evidence="13">Glycosyl transferase family 51</fullName>
    </submittedName>
</protein>
<keyword evidence="9 11" id="KW-0472">Membrane</keyword>
<evidence type="ECO:0000313" key="13">
    <source>
        <dbReference type="EMBL" id="ADV42290.1"/>
    </source>
</evidence>
<keyword evidence="14" id="KW-1185">Reference proteome</keyword>
<evidence type="ECO:0000256" key="3">
    <source>
        <dbReference type="ARBA" id="ARBA00022676"/>
    </source>
</evidence>
<accession>E6STT7</accession>
<evidence type="ECO:0000256" key="1">
    <source>
        <dbReference type="ARBA" id="ARBA00022475"/>
    </source>
</evidence>
<dbReference type="InterPro" id="IPR011812">
    <property type="entry name" value="Pep_trsgly"/>
</dbReference>
<reference key="1">
    <citation type="submission" date="2010-11" db="EMBL/GenBank/DDBJ databases">
        <title>The complete genome of Bacteroides helcogenes P 36-108.</title>
        <authorList>
            <consortium name="US DOE Joint Genome Institute (JGI-PGF)"/>
            <person name="Lucas S."/>
            <person name="Copeland A."/>
            <person name="Lapidus A."/>
            <person name="Bruce D."/>
            <person name="Goodwin L."/>
            <person name="Pitluck S."/>
            <person name="Kyrpides N."/>
            <person name="Mavromatis K."/>
            <person name="Ivanova N."/>
            <person name="Zeytun A."/>
            <person name="Brettin T."/>
            <person name="Detter J.C."/>
            <person name="Tapia R."/>
            <person name="Han C."/>
            <person name="Land M."/>
            <person name="Hauser L."/>
            <person name="Markowitz V."/>
            <person name="Cheng J.-F."/>
            <person name="Hugenholtz P."/>
            <person name="Woyke T."/>
            <person name="Wu D."/>
            <person name="Gronow S."/>
            <person name="Wellnitz S."/>
            <person name="Brambilla E."/>
            <person name="Klenk H.-P."/>
            <person name="Eisen J.A."/>
        </authorList>
    </citation>
    <scope>NUCLEOTIDE SEQUENCE</scope>
    <source>
        <strain>P 36-108</strain>
    </source>
</reference>